<evidence type="ECO:0000313" key="4">
    <source>
        <dbReference type="EMBL" id="KAL0513139.1"/>
    </source>
</evidence>
<accession>A0ABR3EFN1</accession>
<gene>
    <name evidence="4" type="ORF">Q4I29_000839</name>
</gene>
<evidence type="ECO:0000256" key="1">
    <source>
        <dbReference type="ARBA" id="ARBA00022614"/>
    </source>
</evidence>
<sequence>MNHTVRTVQDVHERLLSTEVYRMSCNRGYRILETLKDDPLALVLCFVSGSAFFTMAAVSPNVRLYNELALDAVGNTWRTVDLSGKRIFHTVEDGRVPHDLNLVLDFSSWWLRKSALPVKAQGASALFAVLGASTDVASMVEVVELGLKEYYILNPYALEPERVDARVTSEIDAALRAVLASPAHTLRALHVGGCSTTTVQLIGTLPALARLSIHGMQQRELSLHTLACARHLESLSFVGAQVEQLTCFALCRALVDVSFVHCRDLRSLAPLAGASQLRFISVVSSDVESLGGLADCPNLEEVRFTECERLTSLAPLAGAPRLQTLAATHCAVRNIDGLCTCPHLESVDFSWCVQLLSLTSLSGSPCLRSINAAWSGVQLIQGLNSCACLEKVNFTELKQLRSLTPLAGALQLRVISAMLTGTETLDGLKRCLHLESVNLTDSRRLTSLAPLAGAPRLRTLNVRGCPLNCIDGLGTCPELENVSFRCAKELMSLVPLAGAPQLRVVDASWTGVRSVDGLERCLQLECVDFTGCHELASLAPLSGAPQLRKIEANRSAVRHLDDVHISAKVHLNYVWVKLSRHRKKSAKRAHGDGEMTGGGSNP</sequence>
<evidence type="ECO:0000256" key="3">
    <source>
        <dbReference type="SAM" id="Phobius"/>
    </source>
</evidence>
<protein>
    <recommendedName>
        <fullName evidence="6">Leucine-rich repeat protein</fullName>
    </recommendedName>
</protein>
<evidence type="ECO:0000256" key="2">
    <source>
        <dbReference type="ARBA" id="ARBA00022737"/>
    </source>
</evidence>
<dbReference type="InterPro" id="IPR050836">
    <property type="entry name" value="SDS22/Internalin_LRR"/>
</dbReference>
<dbReference type="SUPFAM" id="SSF52058">
    <property type="entry name" value="L domain-like"/>
    <property type="match status" value="1"/>
</dbReference>
<keyword evidence="3" id="KW-1133">Transmembrane helix</keyword>
<dbReference type="Proteomes" id="UP001443563">
    <property type="component" value="Unassembled WGS sequence"/>
</dbReference>
<keyword evidence="3" id="KW-0472">Membrane</keyword>
<name>A0ABR3EFN1_9TRYP</name>
<keyword evidence="3" id="KW-0812">Transmembrane</keyword>
<keyword evidence="2" id="KW-0677">Repeat</keyword>
<comment type="caution">
    <text evidence="4">The sequence shown here is derived from an EMBL/GenBank/DDBJ whole genome shotgun (WGS) entry which is preliminary data.</text>
</comment>
<reference evidence="4 5" key="1">
    <citation type="submission" date="2024-02" db="EMBL/GenBank/DDBJ databases">
        <title>FIRST GENOME SEQUENCES OF Leishmania (Viannia) shawi, Leishmania (Viannia) lindenbergi AND Leishmania (Viannia) utingensis.</title>
        <authorList>
            <person name="Resadore F."/>
            <person name="Custodio M.G.F."/>
            <person name="Boite M.C."/>
            <person name="Cupolillo E."/>
            <person name="Ferreira G.E.M."/>
        </authorList>
    </citation>
    <scope>NUCLEOTIDE SEQUENCE [LARGE SCALE GENOMIC DNA]</scope>
    <source>
        <strain evidence="4 5">MCEB/BR/1984/M8408</strain>
    </source>
</reference>
<evidence type="ECO:0000313" key="5">
    <source>
        <dbReference type="Proteomes" id="UP001443563"/>
    </source>
</evidence>
<dbReference type="PANTHER" id="PTHR46652:SF7">
    <property type="entry name" value="LEUCINE-RICH REPEAT AND IQ DOMAIN-CONTAINING PROTEIN 1"/>
    <property type="match status" value="1"/>
</dbReference>
<dbReference type="Gene3D" id="3.80.10.10">
    <property type="entry name" value="Ribonuclease Inhibitor"/>
    <property type="match status" value="2"/>
</dbReference>
<keyword evidence="1" id="KW-0433">Leucine-rich repeat</keyword>
<organism evidence="4 5">
    <name type="scientific">Leishmania shawi</name>
    <dbReference type="NCBI Taxonomy" id="5680"/>
    <lineage>
        <taxon>Eukaryota</taxon>
        <taxon>Discoba</taxon>
        <taxon>Euglenozoa</taxon>
        <taxon>Kinetoplastea</taxon>
        <taxon>Metakinetoplastina</taxon>
        <taxon>Trypanosomatida</taxon>
        <taxon>Trypanosomatidae</taxon>
        <taxon>Leishmaniinae</taxon>
        <taxon>Leishmania</taxon>
        <taxon>Leishmania guyanensis species complex</taxon>
    </lineage>
</organism>
<evidence type="ECO:0008006" key="6">
    <source>
        <dbReference type="Google" id="ProtNLM"/>
    </source>
</evidence>
<dbReference type="InterPro" id="IPR032675">
    <property type="entry name" value="LRR_dom_sf"/>
</dbReference>
<dbReference type="PANTHER" id="PTHR46652">
    <property type="entry name" value="LEUCINE-RICH REPEAT AND IQ DOMAIN-CONTAINING PROTEIN 1-RELATED"/>
    <property type="match status" value="1"/>
</dbReference>
<dbReference type="EMBL" id="JBAMZM010000004">
    <property type="protein sequence ID" value="KAL0513139.1"/>
    <property type="molecule type" value="Genomic_DNA"/>
</dbReference>
<keyword evidence="5" id="KW-1185">Reference proteome</keyword>
<proteinExistence type="predicted"/>
<feature type="transmembrane region" description="Helical" evidence="3">
    <location>
        <begin position="40"/>
        <end position="58"/>
    </location>
</feature>